<keyword evidence="2 5" id="KW-0812">Transmembrane</keyword>
<feature type="transmembrane region" description="Helical" evidence="5">
    <location>
        <begin position="6"/>
        <end position="24"/>
    </location>
</feature>
<dbReference type="RefSeq" id="WP_090184177.1">
    <property type="nucleotide sequence ID" value="NZ_CAXIDI010000022.1"/>
</dbReference>
<protein>
    <submittedName>
        <fullName evidence="6">Membrane protein required for colicin V production</fullName>
    </submittedName>
</protein>
<evidence type="ECO:0000256" key="5">
    <source>
        <dbReference type="SAM" id="Phobius"/>
    </source>
</evidence>
<keyword evidence="7" id="KW-1185">Reference proteome</keyword>
<dbReference type="STRING" id="195913.SAMN04488004_101154"/>
<evidence type="ECO:0000313" key="7">
    <source>
        <dbReference type="Proteomes" id="UP000199550"/>
    </source>
</evidence>
<dbReference type="Pfam" id="PF02674">
    <property type="entry name" value="Colicin_V"/>
    <property type="match status" value="1"/>
</dbReference>
<evidence type="ECO:0000256" key="3">
    <source>
        <dbReference type="ARBA" id="ARBA00022989"/>
    </source>
</evidence>
<keyword evidence="3 5" id="KW-1133">Transmembrane helix</keyword>
<dbReference type="Proteomes" id="UP000199550">
    <property type="component" value="Unassembled WGS sequence"/>
</dbReference>
<dbReference type="GeneID" id="97890702"/>
<reference evidence="6 7" key="1">
    <citation type="submission" date="2016-10" db="EMBL/GenBank/DDBJ databases">
        <authorList>
            <person name="de Groot N.N."/>
        </authorList>
    </citation>
    <scope>NUCLEOTIDE SEQUENCE [LARGE SCALE GENOMIC DNA]</scope>
    <source>
        <strain evidence="6 7">DSM 16199</strain>
    </source>
</reference>
<dbReference type="PANTHER" id="PTHR36926:SF1">
    <property type="entry name" value="COLICIN V PRODUCTION PROTEIN"/>
    <property type="match status" value="1"/>
</dbReference>
<sequence length="187" mass="19682">MEGFTIIDAVVAGIIVISALLAYSRGLMREAMAIAGWIGATVLAFIFAPQVQPLVKQIPGLDSFIGDSCELSIIAAFAAVFAVALVVVSIFTPLFSSVVQRSALNGLDQAAGFLFGVFRGVLLVAVAFFVYQTVLSSQNVAMVDNSRSAVVFSNITGKIAERDPEATLSWVTAQYQQLVGECGAPAE</sequence>
<accession>A0A1I4BU21</accession>
<dbReference type="GO" id="GO:0016020">
    <property type="term" value="C:membrane"/>
    <property type="evidence" value="ECO:0007669"/>
    <property type="project" value="UniProtKB-SubCell"/>
</dbReference>
<evidence type="ECO:0000256" key="2">
    <source>
        <dbReference type="ARBA" id="ARBA00022692"/>
    </source>
</evidence>
<dbReference type="InterPro" id="IPR052719">
    <property type="entry name" value="CvpA-like"/>
</dbReference>
<evidence type="ECO:0000313" key="6">
    <source>
        <dbReference type="EMBL" id="SFK71940.1"/>
    </source>
</evidence>
<gene>
    <name evidence="6" type="ORF">SAMN04488004_101154</name>
</gene>
<dbReference type="PANTHER" id="PTHR36926">
    <property type="entry name" value="COLICIN V PRODUCTION PROTEIN"/>
    <property type="match status" value="1"/>
</dbReference>
<proteinExistence type="predicted"/>
<dbReference type="AlphaFoldDB" id="A0A1I4BU21"/>
<keyword evidence="4 5" id="KW-0472">Membrane</keyword>
<dbReference type="OrthoDB" id="9806894at2"/>
<feature type="transmembrane region" description="Helical" evidence="5">
    <location>
        <begin position="31"/>
        <end position="51"/>
    </location>
</feature>
<feature type="transmembrane region" description="Helical" evidence="5">
    <location>
        <begin position="71"/>
        <end position="99"/>
    </location>
</feature>
<dbReference type="GO" id="GO:0009403">
    <property type="term" value="P:toxin biosynthetic process"/>
    <property type="evidence" value="ECO:0007669"/>
    <property type="project" value="InterPro"/>
</dbReference>
<dbReference type="EMBL" id="FOTF01000001">
    <property type="protein sequence ID" value="SFK71940.1"/>
    <property type="molecule type" value="Genomic_DNA"/>
</dbReference>
<feature type="transmembrane region" description="Helical" evidence="5">
    <location>
        <begin position="111"/>
        <end position="131"/>
    </location>
</feature>
<evidence type="ECO:0000256" key="4">
    <source>
        <dbReference type="ARBA" id="ARBA00023136"/>
    </source>
</evidence>
<comment type="subcellular location">
    <subcellularLocation>
        <location evidence="1">Membrane</location>
        <topology evidence="1">Multi-pass membrane protein</topology>
    </subcellularLocation>
</comment>
<evidence type="ECO:0000256" key="1">
    <source>
        <dbReference type="ARBA" id="ARBA00004141"/>
    </source>
</evidence>
<name>A0A1I4BU21_9RHOB</name>
<organism evidence="6 7">
    <name type="scientific">Loktanella salsilacus</name>
    <dbReference type="NCBI Taxonomy" id="195913"/>
    <lineage>
        <taxon>Bacteria</taxon>
        <taxon>Pseudomonadati</taxon>
        <taxon>Pseudomonadota</taxon>
        <taxon>Alphaproteobacteria</taxon>
        <taxon>Rhodobacterales</taxon>
        <taxon>Roseobacteraceae</taxon>
        <taxon>Loktanella</taxon>
    </lineage>
</organism>
<dbReference type="InterPro" id="IPR003825">
    <property type="entry name" value="Colicin-V_CvpA"/>
</dbReference>